<dbReference type="EMBL" id="OZ037948">
    <property type="protein sequence ID" value="CAL1710214.1"/>
    <property type="molecule type" value="Genomic_DNA"/>
</dbReference>
<organism evidence="3 4">
    <name type="scientific">Somion occarium</name>
    <dbReference type="NCBI Taxonomy" id="3059160"/>
    <lineage>
        <taxon>Eukaryota</taxon>
        <taxon>Fungi</taxon>
        <taxon>Dikarya</taxon>
        <taxon>Basidiomycota</taxon>
        <taxon>Agaricomycotina</taxon>
        <taxon>Agaricomycetes</taxon>
        <taxon>Polyporales</taxon>
        <taxon>Cerrenaceae</taxon>
        <taxon>Somion</taxon>
    </lineage>
</organism>
<evidence type="ECO:0000256" key="1">
    <source>
        <dbReference type="ARBA" id="ARBA00004450"/>
    </source>
</evidence>
<dbReference type="PANTHER" id="PTHR14097">
    <property type="entry name" value="OXIDOREDUCTASE HTATIP2"/>
    <property type="match status" value="1"/>
</dbReference>
<proteinExistence type="inferred from homology"/>
<dbReference type="Gene3D" id="3.40.50.720">
    <property type="entry name" value="NAD(P)-binding Rossmann-like Domain"/>
    <property type="match status" value="1"/>
</dbReference>
<sequence>MPLLSSEIGMNDVSSSQALAYARRSGLFFDRYSISTRHLDLKRKSALIIGATGATGKCLLQELLKSPVYTRVGEFGRRVTSPDLITTGKEKLVQKVIDFENLSESGLKEGNWDVTFITLGTQRATAGSAEAFEKIDRGYVVNAAREAKSNDPSLSQRLVYISSVGANPTSRLLYLRSKGLTELELSKLGYADTIIFRLAMLTGADRPGKGLMASLTMSLVNMRESWVEKCTMPCPSLARAMKNAGVLGNEVLQQYATKDADVPFTLIENHAIRPLAGVSV</sequence>
<evidence type="ECO:0000313" key="3">
    <source>
        <dbReference type="EMBL" id="CAL1710214.1"/>
    </source>
</evidence>
<dbReference type="InterPro" id="IPR036291">
    <property type="entry name" value="NAD(P)-bd_dom_sf"/>
</dbReference>
<evidence type="ECO:0000313" key="4">
    <source>
        <dbReference type="Proteomes" id="UP001497453"/>
    </source>
</evidence>
<reference evidence="4" key="1">
    <citation type="submission" date="2024-04" db="EMBL/GenBank/DDBJ databases">
        <authorList>
            <person name="Shaw F."/>
            <person name="Minotto A."/>
        </authorList>
    </citation>
    <scope>NUCLEOTIDE SEQUENCE [LARGE SCALE GENOMIC DNA]</scope>
</reference>
<evidence type="ECO:0008006" key="5">
    <source>
        <dbReference type="Google" id="ProtNLM"/>
    </source>
</evidence>
<gene>
    <name evidence="3" type="ORF">GFSPODELE1_LOCUS7714</name>
</gene>
<keyword evidence="4" id="KW-1185">Reference proteome</keyword>
<comment type="similarity">
    <text evidence="2">Belongs to the FMP52 family.</text>
</comment>
<accession>A0ABP1DUC0</accession>
<evidence type="ECO:0000256" key="2">
    <source>
        <dbReference type="ARBA" id="ARBA00006617"/>
    </source>
</evidence>
<protein>
    <recommendedName>
        <fullName evidence="5">NAD(P)-binding domain-containing protein</fullName>
    </recommendedName>
</protein>
<dbReference type="PANTHER" id="PTHR14097:SF7">
    <property type="entry name" value="OXIDOREDUCTASE HTATIP2"/>
    <property type="match status" value="1"/>
</dbReference>
<dbReference type="Proteomes" id="UP001497453">
    <property type="component" value="Chromosome 5"/>
</dbReference>
<comment type="subcellular location">
    <subcellularLocation>
        <location evidence="1">Mitochondrion outer membrane</location>
        <topology evidence="1">Peripheral membrane protein</topology>
    </subcellularLocation>
</comment>
<dbReference type="SUPFAM" id="SSF51735">
    <property type="entry name" value="NAD(P)-binding Rossmann-fold domains"/>
    <property type="match status" value="1"/>
</dbReference>
<name>A0ABP1DUC0_9APHY</name>